<dbReference type="InterPro" id="IPR020568">
    <property type="entry name" value="Ribosomal_Su5_D2-typ_SF"/>
</dbReference>
<evidence type="ECO:0000256" key="8">
    <source>
        <dbReference type="ARBA" id="ARBA00023229"/>
    </source>
</evidence>
<evidence type="ECO:0000256" key="1">
    <source>
        <dbReference type="ARBA" id="ARBA00009684"/>
    </source>
</evidence>
<dbReference type="Gene3D" id="3.30.70.890">
    <property type="entry name" value="GHMP kinase, C-terminal domain"/>
    <property type="match status" value="1"/>
</dbReference>
<dbReference type="HAMAP" id="MF_00061">
    <property type="entry name" value="IspE"/>
    <property type="match status" value="1"/>
</dbReference>
<dbReference type="UniPathway" id="UPA00056">
    <property type="reaction ID" value="UER00094"/>
</dbReference>
<comment type="similarity">
    <text evidence="1 10">Belongs to the GHMP kinase family. IspE subfamily.</text>
</comment>
<dbReference type="InterPro" id="IPR013750">
    <property type="entry name" value="GHMP_kinase_C_dom"/>
</dbReference>
<dbReference type="GO" id="GO:0019288">
    <property type="term" value="P:isopentenyl diphosphate biosynthetic process, methylerythritol 4-phosphate pathway"/>
    <property type="evidence" value="ECO:0007669"/>
    <property type="project" value="UniProtKB-UniRule"/>
</dbReference>
<name>A0A5J6MUP7_9PROT</name>
<evidence type="ECO:0000256" key="3">
    <source>
        <dbReference type="ARBA" id="ARBA00017473"/>
    </source>
</evidence>
<accession>A0A5J6MUP7</accession>
<evidence type="ECO:0000259" key="11">
    <source>
        <dbReference type="Pfam" id="PF00288"/>
    </source>
</evidence>
<evidence type="ECO:0000256" key="10">
    <source>
        <dbReference type="HAMAP-Rule" id="MF_00061"/>
    </source>
</evidence>
<evidence type="ECO:0000256" key="6">
    <source>
        <dbReference type="ARBA" id="ARBA00022777"/>
    </source>
</evidence>
<dbReference type="AlphaFoldDB" id="A0A5J6MUP7"/>
<organism evidence="13 14">
    <name type="scientific">Hypericibacter adhaerens</name>
    <dbReference type="NCBI Taxonomy" id="2602016"/>
    <lineage>
        <taxon>Bacteria</taxon>
        <taxon>Pseudomonadati</taxon>
        <taxon>Pseudomonadota</taxon>
        <taxon>Alphaproteobacteria</taxon>
        <taxon>Rhodospirillales</taxon>
        <taxon>Dongiaceae</taxon>
        <taxon>Hypericibacter</taxon>
    </lineage>
</organism>
<dbReference type="PANTHER" id="PTHR43527">
    <property type="entry name" value="4-DIPHOSPHOCYTIDYL-2-C-METHYL-D-ERYTHRITOL KINASE, CHLOROPLASTIC"/>
    <property type="match status" value="1"/>
</dbReference>
<reference evidence="13 14" key="1">
    <citation type="submission" date="2019-08" db="EMBL/GenBank/DDBJ databases">
        <title>Hyperibacter terrae gen. nov., sp. nov. and Hyperibacter viscosus sp. nov., two new members in the family Rhodospirillaceae isolated from the rhizosphere of Hypericum perforatum.</title>
        <authorList>
            <person name="Noviana Z."/>
        </authorList>
    </citation>
    <scope>NUCLEOTIDE SEQUENCE [LARGE SCALE GENOMIC DNA]</scope>
    <source>
        <strain evidence="13 14">R5959</strain>
    </source>
</reference>
<dbReference type="NCBIfam" id="NF011202">
    <property type="entry name" value="PRK14608.1"/>
    <property type="match status" value="1"/>
</dbReference>
<comment type="catalytic activity">
    <reaction evidence="10">
        <text>4-CDP-2-C-methyl-D-erythritol + ATP = 4-CDP-2-C-methyl-D-erythritol 2-phosphate + ADP + H(+)</text>
        <dbReference type="Rhea" id="RHEA:18437"/>
        <dbReference type="ChEBI" id="CHEBI:15378"/>
        <dbReference type="ChEBI" id="CHEBI:30616"/>
        <dbReference type="ChEBI" id="CHEBI:57823"/>
        <dbReference type="ChEBI" id="CHEBI:57919"/>
        <dbReference type="ChEBI" id="CHEBI:456216"/>
        <dbReference type="EC" id="2.7.1.148"/>
    </reaction>
</comment>
<keyword evidence="7 10" id="KW-0067">ATP-binding</keyword>
<keyword evidence="6 10" id="KW-0418">Kinase</keyword>
<feature type="domain" description="GHMP kinase C-terminal" evidence="12">
    <location>
        <begin position="205"/>
        <end position="279"/>
    </location>
</feature>
<dbReference type="InterPro" id="IPR014721">
    <property type="entry name" value="Ribsml_uS5_D2-typ_fold_subgr"/>
</dbReference>
<dbReference type="Pfam" id="PF08544">
    <property type="entry name" value="GHMP_kinases_C"/>
    <property type="match status" value="1"/>
</dbReference>
<proteinExistence type="inferred from homology"/>
<dbReference type="GO" id="GO:0016114">
    <property type="term" value="P:terpenoid biosynthetic process"/>
    <property type="evidence" value="ECO:0007669"/>
    <property type="project" value="UniProtKB-UniRule"/>
</dbReference>
<dbReference type="Gene3D" id="3.30.230.10">
    <property type="match status" value="1"/>
</dbReference>
<feature type="binding site" evidence="10">
    <location>
        <begin position="102"/>
        <end position="112"/>
    </location>
    <ligand>
        <name>ATP</name>
        <dbReference type="ChEBI" id="CHEBI:30616"/>
    </ligand>
</feature>
<keyword evidence="8 10" id="KW-0414">Isoprene biosynthesis</keyword>
<feature type="active site" evidence="10">
    <location>
        <position position="144"/>
    </location>
</feature>
<evidence type="ECO:0000313" key="13">
    <source>
        <dbReference type="EMBL" id="QEX20904.1"/>
    </source>
</evidence>
<evidence type="ECO:0000256" key="2">
    <source>
        <dbReference type="ARBA" id="ARBA00012052"/>
    </source>
</evidence>
<dbReference type="NCBIfam" id="TIGR00154">
    <property type="entry name" value="ispE"/>
    <property type="match status" value="1"/>
</dbReference>
<dbReference type="GO" id="GO:0050515">
    <property type="term" value="F:4-(cytidine 5'-diphospho)-2-C-methyl-D-erythritol kinase activity"/>
    <property type="evidence" value="ECO:0007669"/>
    <property type="project" value="UniProtKB-UniRule"/>
</dbReference>
<evidence type="ECO:0000313" key="14">
    <source>
        <dbReference type="Proteomes" id="UP000325797"/>
    </source>
</evidence>
<keyword evidence="5 10" id="KW-0547">Nucleotide-binding</keyword>
<dbReference type="Proteomes" id="UP000325797">
    <property type="component" value="Chromosome"/>
</dbReference>
<dbReference type="InterPro" id="IPR004424">
    <property type="entry name" value="IspE"/>
</dbReference>
<sequence length="297" mass="30360">MSPPPLHLRARAKVNLYLHVVGRRADGYHLLDSLVVFADLGDELRIEPAAGISLAIDGPFGAGLSASDDNLVLRAARALAGALETKGLPAGGAALRLSKHLPVASGIGGGSADAAATLMGLARLWRVPEGAVDLARIGLALGADIPVCLAQRPCFMGGIGETLDPVPALPTASLLLVNPGVAVSTPAVFKARQGAFSKPARWQEALPDAQALARRLARCGNDLEAPAIALEPAIGEALAALRGLPGLRLARMSGSGATCFGLFDDLAAARGAAARLQAAHPAWWVAPAPMLNHDAAR</sequence>
<keyword evidence="14" id="KW-1185">Reference proteome</keyword>
<evidence type="ECO:0000256" key="9">
    <source>
        <dbReference type="ARBA" id="ARBA00032554"/>
    </source>
</evidence>
<dbReference type="KEGG" id="hadh:FRZ61_08240"/>
<comment type="function">
    <text evidence="10">Catalyzes the phosphorylation of the position 2 hydroxy group of 4-diphosphocytidyl-2C-methyl-D-erythritol.</text>
</comment>
<keyword evidence="4 10" id="KW-0808">Transferase</keyword>
<gene>
    <name evidence="10 13" type="primary">ispE</name>
    <name evidence="13" type="ORF">FRZ61_08240</name>
</gene>
<dbReference type="InterPro" id="IPR036554">
    <property type="entry name" value="GHMP_kinase_C_sf"/>
</dbReference>
<dbReference type="Pfam" id="PF00288">
    <property type="entry name" value="GHMP_kinases_N"/>
    <property type="match status" value="1"/>
</dbReference>
<comment type="pathway">
    <text evidence="10">Isoprenoid biosynthesis; isopentenyl diphosphate biosynthesis via DXP pathway; isopentenyl diphosphate from 1-deoxy-D-xylulose 5-phosphate: step 3/6.</text>
</comment>
<dbReference type="PIRSF" id="PIRSF010376">
    <property type="entry name" value="IspE"/>
    <property type="match status" value="1"/>
</dbReference>
<dbReference type="OrthoDB" id="9809438at2"/>
<protein>
    <recommendedName>
        <fullName evidence="3 10">4-diphosphocytidyl-2-C-methyl-D-erythritol kinase</fullName>
        <shortName evidence="10">CMK</shortName>
        <ecNumber evidence="2 10">2.7.1.148</ecNumber>
    </recommendedName>
    <alternativeName>
        <fullName evidence="9 10">4-(cytidine-5'-diphospho)-2-C-methyl-D-erythritol kinase</fullName>
    </alternativeName>
</protein>
<dbReference type="SUPFAM" id="SSF55060">
    <property type="entry name" value="GHMP Kinase, C-terminal domain"/>
    <property type="match status" value="1"/>
</dbReference>
<dbReference type="EMBL" id="CP042582">
    <property type="protein sequence ID" value="QEX20904.1"/>
    <property type="molecule type" value="Genomic_DNA"/>
</dbReference>
<evidence type="ECO:0000256" key="7">
    <source>
        <dbReference type="ARBA" id="ARBA00022840"/>
    </source>
</evidence>
<evidence type="ECO:0000256" key="4">
    <source>
        <dbReference type="ARBA" id="ARBA00022679"/>
    </source>
</evidence>
<dbReference type="SUPFAM" id="SSF54211">
    <property type="entry name" value="Ribosomal protein S5 domain 2-like"/>
    <property type="match status" value="1"/>
</dbReference>
<evidence type="ECO:0000259" key="12">
    <source>
        <dbReference type="Pfam" id="PF08544"/>
    </source>
</evidence>
<evidence type="ECO:0000256" key="5">
    <source>
        <dbReference type="ARBA" id="ARBA00022741"/>
    </source>
</evidence>
<dbReference type="RefSeq" id="WP_151115108.1">
    <property type="nucleotide sequence ID" value="NZ_CP042582.1"/>
</dbReference>
<dbReference type="PANTHER" id="PTHR43527:SF2">
    <property type="entry name" value="4-DIPHOSPHOCYTIDYL-2-C-METHYL-D-ERYTHRITOL KINASE, CHLOROPLASTIC"/>
    <property type="match status" value="1"/>
</dbReference>
<feature type="active site" evidence="10">
    <location>
        <position position="13"/>
    </location>
</feature>
<dbReference type="EC" id="2.7.1.148" evidence="2 10"/>
<feature type="domain" description="GHMP kinase N-terminal" evidence="11">
    <location>
        <begin position="70"/>
        <end position="149"/>
    </location>
</feature>
<dbReference type="GO" id="GO:0005524">
    <property type="term" value="F:ATP binding"/>
    <property type="evidence" value="ECO:0007669"/>
    <property type="project" value="UniProtKB-UniRule"/>
</dbReference>
<dbReference type="InterPro" id="IPR006204">
    <property type="entry name" value="GHMP_kinase_N_dom"/>
</dbReference>